<keyword evidence="4" id="KW-1185">Reference proteome</keyword>
<evidence type="ECO:0000256" key="1">
    <source>
        <dbReference type="ARBA" id="ARBA00022679"/>
    </source>
</evidence>
<dbReference type="Proteomes" id="UP001225316">
    <property type="component" value="Unassembled WGS sequence"/>
</dbReference>
<keyword evidence="1" id="KW-0808">Transferase</keyword>
<dbReference type="EMBL" id="JARXHW010000033">
    <property type="protein sequence ID" value="MDQ8208551.1"/>
    <property type="molecule type" value="Genomic_DNA"/>
</dbReference>
<dbReference type="Pfam" id="PF13469">
    <property type="entry name" value="Sulfotransfer_3"/>
    <property type="match status" value="1"/>
</dbReference>
<evidence type="ECO:0000256" key="2">
    <source>
        <dbReference type="SAM" id="MobiDB-lite"/>
    </source>
</evidence>
<evidence type="ECO:0000313" key="4">
    <source>
        <dbReference type="Proteomes" id="UP001225316"/>
    </source>
</evidence>
<proteinExistence type="predicted"/>
<feature type="region of interest" description="Disordered" evidence="2">
    <location>
        <begin position="519"/>
        <end position="538"/>
    </location>
</feature>
<evidence type="ECO:0000313" key="3">
    <source>
        <dbReference type="EMBL" id="MDQ8208551.1"/>
    </source>
</evidence>
<dbReference type="Gene3D" id="3.40.50.300">
    <property type="entry name" value="P-loop containing nucleotide triphosphate hydrolases"/>
    <property type="match status" value="1"/>
</dbReference>
<feature type="compositionally biased region" description="Basic and acidic residues" evidence="2">
    <location>
        <begin position="519"/>
        <end position="528"/>
    </location>
</feature>
<sequence length="582" mass="66845">MQSIRLAEKPIIQARKDTLAGDNVNGPSLIRVPDWVKGKLGKYYLYFAHHEGNSIRLAYADTLTGPWHICTSPPLHLDETTFCDHIASPDVHIDEAEQRILMYFHGRQSHNNTRQSTALATSEDGLLFKQITTPPLGGPYWRAFRFDNHIYILEKPGRLLRSKQWEGPFEVGPSLLAKSARHSALHLDAHTLYIFYSIIGDRPEHIVWSSVSLGSDWTQWRASAPLSLLKPERTFEGSQRPLQHSKSGLAEQAVRELRDPCIFTENKENYLLYSVAGEQGIAIAKLNCTETSWEKTMQKIKRTEQGFSERIHRFNTPIFNKSKQIWRARQYLYNKHARRIRITAAPTFIVGCGHSGTSLLLAAMSAHSQFTAIPRESGIARNPDPDKFKKTIDDFNRLTISEGKHRWVEKTPNHILHLDTILSNSPDAKIIIILRNGLDVAASIKARTGSAIEGAQRWLSENLEGQRFWEHPNVIRIKYEDLITDFDTTMTRVFHFLGETFEPQVRDYHSTERKWYSDRISKPRDQGKSRHNQHRNWQINQPLFDGRNKWKTLSESELSEVEKITAPLLQELGYARSDQSEA</sequence>
<accession>A0ABU1AWU4</accession>
<dbReference type="InterPro" id="IPR026634">
    <property type="entry name" value="TPST-like"/>
</dbReference>
<dbReference type="PANTHER" id="PTHR12788">
    <property type="entry name" value="PROTEIN-TYROSINE SULFOTRANSFERASE 2"/>
    <property type="match status" value="1"/>
</dbReference>
<comment type="caution">
    <text evidence="3">The sequence shown here is derived from an EMBL/GenBank/DDBJ whole genome shotgun (WGS) entry which is preliminary data.</text>
</comment>
<dbReference type="RefSeq" id="WP_308951171.1">
    <property type="nucleotide sequence ID" value="NZ_JARXHW010000033.1"/>
</dbReference>
<dbReference type="SUPFAM" id="SSF75005">
    <property type="entry name" value="Arabinanase/levansucrase/invertase"/>
    <property type="match status" value="1"/>
</dbReference>
<organism evidence="3 4">
    <name type="scientific">Thalassobacterium maritimum</name>
    <dbReference type="NCBI Taxonomy" id="3041265"/>
    <lineage>
        <taxon>Bacteria</taxon>
        <taxon>Pseudomonadati</taxon>
        <taxon>Verrucomicrobiota</taxon>
        <taxon>Opitutia</taxon>
        <taxon>Puniceicoccales</taxon>
        <taxon>Coraliomargaritaceae</taxon>
        <taxon>Thalassobacterium</taxon>
    </lineage>
</organism>
<dbReference type="InterPro" id="IPR027417">
    <property type="entry name" value="P-loop_NTPase"/>
</dbReference>
<dbReference type="Gene3D" id="2.115.10.20">
    <property type="entry name" value="Glycosyl hydrolase domain, family 43"/>
    <property type="match status" value="1"/>
</dbReference>
<protein>
    <submittedName>
        <fullName evidence="3">Sulfotransferase</fullName>
    </submittedName>
</protein>
<name>A0ABU1AWU4_9BACT</name>
<dbReference type="InterPro" id="IPR023296">
    <property type="entry name" value="Glyco_hydro_beta-prop_sf"/>
</dbReference>
<reference evidence="3 4" key="1">
    <citation type="submission" date="2023-04" db="EMBL/GenBank/DDBJ databases">
        <title>A novel bacteria isolated from coastal sediment.</title>
        <authorList>
            <person name="Liu X.-J."/>
            <person name="Du Z.-J."/>
        </authorList>
    </citation>
    <scope>NUCLEOTIDE SEQUENCE [LARGE SCALE GENOMIC DNA]</scope>
    <source>
        <strain evidence="3 4">SDUM461003</strain>
    </source>
</reference>
<gene>
    <name evidence="3" type="ORF">QEH52_13585</name>
</gene>
<dbReference type="SUPFAM" id="SSF52540">
    <property type="entry name" value="P-loop containing nucleoside triphosphate hydrolases"/>
    <property type="match status" value="1"/>
</dbReference>
<dbReference type="PANTHER" id="PTHR12788:SF10">
    <property type="entry name" value="PROTEIN-TYROSINE SULFOTRANSFERASE"/>
    <property type="match status" value="1"/>
</dbReference>